<dbReference type="Proteomes" id="UP001302652">
    <property type="component" value="Chromosome 2"/>
</dbReference>
<reference evidence="1 2" key="1">
    <citation type="submission" date="2023-10" db="EMBL/GenBank/DDBJ databases">
        <title>Surface-active antibiotics is a multifunctional adaptation for post-fire microbes.</title>
        <authorList>
            <person name="Liu M.D."/>
            <person name="Du Y."/>
            <person name="Koupaei S.K."/>
            <person name="Kim N.R."/>
            <person name="Zhang W."/>
            <person name="Traxler M.F."/>
        </authorList>
    </citation>
    <scope>NUCLEOTIDE SEQUENCE [LARGE SCALE GENOMIC DNA]</scope>
    <source>
        <strain evidence="1 2">F3</strain>
    </source>
</reference>
<sequence length="61" mass="7148">MKQAIALLDWKALKEILLDAEDVDRVVEAIIEYLTTDNDLINRFGKRSLERRRASFLVIRC</sequence>
<evidence type="ECO:0000313" key="2">
    <source>
        <dbReference type="Proteomes" id="UP001302652"/>
    </source>
</evidence>
<organism evidence="1 2">
    <name type="scientific">Paraburkholderia kirstenboschensis</name>
    <dbReference type="NCBI Taxonomy" id="1245436"/>
    <lineage>
        <taxon>Bacteria</taxon>
        <taxon>Pseudomonadati</taxon>
        <taxon>Pseudomonadota</taxon>
        <taxon>Betaproteobacteria</taxon>
        <taxon>Burkholderiales</taxon>
        <taxon>Burkholderiaceae</taxon>
        <taxon>Paraburkholderia</taxon>
    </lineage>
</organism>
<dbReference type="RefSeq" id="WP_317019601.1">
    <property type="nucleotide sequence ID" value="NZ_CP136512.1"/>
</dbReference>
<proteinExistence type="predicted"/>
<evidence type="ECO:0000313" key="1">
    <source>
        <dbReference type="EMBL" id="WOD17017.1"/>
    </source>
</evidence>
<accession>A0ABZ0EL51</accession>
<protein>
    <submittedName>
        <fullName evidence="1">Uncharacterized protein</fullName>
    </submittedName>
</protein>
<name>A0ABZ0EL51_9BURK</name>
<gene>
    <name evidence="1" type="ORF">RW095_14340</name>
</gene>
<dbReference type="EMBL" id="CP136512">
    <property type="protein sequence ID" value="WOD17017.1"/>
    <property type="molecule type" value="Genomic_DNA"/>
</dbReference>
<keyword evidence="2" id="KW-1185">Reference proteome</keyword>